<accession>A0A431TY56</accession>
<gene>
    <name evidence="2" type="ORF">EJV47_21080</name>
</gene>
<reference evidence="2 3" key="1">
    <citation type="submission" date="2018-12" db="EMBL/GenBank/DDBJ databases">
        <title>Hymenobacter gummosus sp. nov., isolated from a spring.</title>
        <authorList>
            <person name="Nie L."/>
        </authorList>
    </citation>
    <scope>NUCLEOTIDE SEQUENCE [LARGE SCALE GENOMIC DNA]</scope>
    <source>
        <strain evidence="2 3">KCTC 52166</strain>
    </source>
</reference>
<sequence length="330" mass="36404">MRRSVLGSLLVLLALAGCTRPPTPVPVVVSPSWPPLLVPLRQPVTGQLLDAETRQPVAGQFAWANVPGELQPSPKPGPDIYRSYSVVADAQGYFALAPRLPAADTGSTLIRLESATHFGEGRWAPSQPAKILIHPYFRYQPDSCLAAADSVHFNPRAPLVSWWPSQLQAWLIHNLDAAPGRMLRTLRLQRRPLHDAPGPHPSIPFRLRIMAVDSLTGGPGPDLLTANVVLGFPPSGESYFFALWDYQIPVPAGSFYLGLETLIAGDKFYVLHPLENYRPVGPFLRAPCAFAATRTWTHPYNSKQGWQRLPAAQNPWPRYESIISLEISPR</sequence>
<organism evidence="2 3">
    <name type="scientific">Hymenobacter gummosus</name>
    <dbReference type="NCBI Taxonomy" id="1776032"/>
    <lineage>
        <taxon>Bacteria</taxon>
        <taxon>Pseudomonadati</taxon>
        <taxon>Bacteroidota</taxon>
        <taxon>Cytophagia</taxon>
        <taxon>Cytophagales</taxon>
        <taxon>Hymenobacteraceae</taxon>
        <taxon>Hymenobacter</taxon>
    </lineage>
</organism>
<keyword evidence="3" id="KW-1185">Reference proteome</keyword>
<dbReference type="EMBL" id="RXOF01000014">
    <property type="protein sequence ID" value="RTQ46867.1"/>
    <property type="molecule type" value="Genomic_DNA"/>
</dbReference>
<dbReference type="AlphaFoldDB" id="A0A431TY56"/>
<evidence type="ECO:0000256" key="1">
    <source>
        <dbReference type="SAM" id="SignalP"/>
    </source>
</evidence>
<name>A0A431TY56_9BACT</name>
<evidence type="ECO:0000313" key="2">
    <source>
        <dbReference type="EMBL" id="RTQ46867.1"/>
    </source>
</evidence>
<evidence type="ECO:0008006" key="4">
    <source>
        <dbReference type="Google" id="ProtNLM"/>
    </source>
</evidence>
<keyword evidence="1" id="KW-0732">Signal</keyword>
<dbReference type="Proteomes" id="UP000282184">
    <property type="component" value="Unassembled WGS sequence"/>
</dbReference>
<comment type="caution">
    <text evidence="2">The sequence shown here is derived from an EMBL/GenBank/DDBJ whole genome shotgun (WGS) entry which is preliminary data.</text>
</comment>
<feature type="signal peptide" evidence="1">
    <location>
        <begin position="1"/>
        <end position="16"/>
    </location>
</feature>
<proteinExistence type="predicted"/>
<dbReference type="OrthoDB" id="914976at2"/>
<dbReference type="RefSeq" id="WP_126695188.1">
    <property type="nucleotide sequence ID" value="NZ_RXOF01000014.1"/>
</dbReference>
<protein>
    <recommendedName>
        <fullName evidence="4">Carboxypeptidase regulatory-like domain-containing protein</fullName>
    </recommendedName>
</protein>
<evidence type="ECO:0000313" key="3">
    <source>
        <dbReference type="Proteomes" id="UP000282184"/>
    </source>
</evidence>
<dbReference type="PROSITE" id="PS51257">
    <property type="entry name" value="PROKAR_LIPOPROTEIN"/>
    <property type="match status" value="1"/>
</dbReference>
<feature type="chain" id="PRO_5019459894" description="Carboxypeptidase regulatory-like domain-containing protein" evidence="1">
    <location>
        <begin position="17"/>
        <end position="330"/>
    </location>
</feature>